<dbReference type="SUPFAM" id="SSF111369">
    <property type="entry name" value="HlyD-like secretion proteins"/>
    <property type="match status" value="1"/>
</dbReference>
<protein>
    <submittedName>
        <fullName evidence="5">RND family efflux transporter, MFP subunit</fullName>
    </submittedName>
</protein>
<keyword evidence="1" id="KW-0175">Coiled coil</keyword>
<feature type="coiled-coil region" evidence="1">
    <location>
        <begin position="272"/>
        <end position="330"/>
    </location>
</feature>
<dbReference type="GO" id="GO:1990281">
    <property type="term" value="C:efflux pump complex"/>
    <property type="evidence" value="ECO:0007669"/>
    <property type="project" value="TreeGrafter"/>
</dbReference>
<evidence type="ECO:0000256" key="1">
    <source>
        <dbReference type="SAM" id="Coils"/>
    </source>
</evidence>
<feature type="domain" description="CzcB-like barrel-sandwich hybrid" evidence="4">
    <location>
        <begin position="234"/>
        <end position="358"/>
    </location>
</feature>
<evidence type="ECO:0000259" key="3">
    <source>
        <dbReference type="Pfam" id="PF25954"/>
    </source>
</evidence>
<sequence length="521" mass="57746">MVVSRGFGICNLPVIPVRSAPTDRSEMTDQLLYGLAMQSPTPLTLDEALSLALTQNLEKINADRDIAISRKRVWESIAMGLPNISSSATYQDYMERPVTIVPATFMGGRPGEFAEVVFGTDQSVASSIKVHQIILDGSYIMGISSARLYNSISELEKEKKESDIISKTVMAYTNVLFAMEQVKILKNNVGILKKNVAHTESMFENGLVEEEALEQLNLTLLSQKGDVKTNQNIVLTAQYPGILTEVYCDEGQHVKKGSILAKIDDGGLGSGIEQVKIELNLAETSYKRQKRLWDKSIGSEIDFLKSKSTYESLQNRYKQVQEQYEKTIIKAPFSGIIDDKITPKGSSLSPGTPVFRIVNLSNMHTEIDVPEKYLTQIKRGMKVEVSIPVIGKIIKSSIRQVGNYINPNNRTFQVEVPIMNREGDVKPNLTAKVKIVDYFKEDAIVIPENLIQVNGDNNKFVYVVNSVSDGHGIVEKVFISNGKHHSGLVEVVSGLHEGKLLILEGAKLVKPGQKVKLLYSE</sequence>
<dbReference type="Pfam" id="PF25973">
    <property type="entry name" value="BSH_CzcB"/>
    <property type="match status" value="1"/>
</dbReference>
<dbReference type="NCBIfam" id="TIGR01730">
    <property type="entry name" value="RND_mfp"/>
    <property type="match status" value="1"/>
</dbReference>
<accession>A0AAV4F230</accession>
<reference evidence="5 6" key="1">
    <citation type="journal article" date="2021" name="Elife">
        <title>Chloroplast acquisition without the gene transfer in kleptoplastic sea slugs, Plakobranchus ocellatus.</title>
        <authorList>
            <person name="Maeda T."/>
            <person name="Takahashi S."/>
            <person name="Yoshida T."/>
            <person name="Shimamura S."/>
            <person name="Takaki Y."/>
            <person name="Nagai Y."/>
            <person name="Toyoda A."/>
            <person name="Suzuki Y."/>
            <person name="Arimoto A."/>
            <person name="Ishii H."/>
            <person name="Satoh N."/>
            <person name="Nishiyama T."/>
            <person name="Hasebe M."/>
            <person name="Maruyama T."/>
            <person name="Minagawa J."/>
            <person name="Obokata J."/>
            <person name="Shigenobu S."/>
        </authorList>
    </citation>
    <scope>NUCLEOTIDE SEQUENCE [LARGE SCALE GENOMIC DNA]</scope>
</reference>
<dbReference type="InterPro" id="IPR058648">
    <property type="entry name" value="HH_CzcB-like"/>
</dbReference>
<dbReference type="Pfam" id="PF25893">
    <property type="entry name" value="HH_CzcB"/>
    <property type="match status" value="1"/>
</dbReference>
<dbReference type="GO" id="GO:0015562">
    <property type="term" value="F:efflux transmembrane transporter activity"/>
    <property type="evidence" value="ECO:0007669"/>
    <property type="project" value="InterPro"/>
</dbReference>
<dbReference type="InterPro" id="IPR006143">
    <property type="entry name" value="RND_pump_MFP"/>
</dbReference>
<dbReference type="EMBL" id="BMAT01004028">
    <property type="protein sequence ID" value="GFR66768.1"/>
    <property type="molecule type" value="Genomic_DNA"/>
</dbReference>
<dbReference type="PANTHER" id="PTHR30469">
    <property type="entry name" value="MULTIDRUG RESISTANCE PROTEIN MDTA"/>
    <property type="match status" value="1"/>
</dbReference>
<dbReference type="Pfam" id="PF25954">
    <property type="entry name" value="Beta-barrel_RND_2"/>
    <property type="match status" value="1"/>
</dbReference>
<feature type="domain" description="CzcB-like alpha-helical hairpin" evidence="2">
    <location>
        <begin position="278"/>
        <end position="323"/>
    </location>
</feature>
<dbReference type="InterPro" id="IPR058647">
    <property type="entry name" value="BSH_CzcB-like"/>
</dbReference>
<evidence type="ECO:0000259" key="2">
    <source>
        <dbReference type="Pfam" id="PF25893"/>
    </source>
</evidence>
<dbReference type="Gene3D" id="2.40.30.170">
    <property type="match status" value="1"/>
</dbReference>
<feature type="domain" description="CusB-like beta-barrel" evidence="3">
    <location>
        <begin position="366"/>
        <end position="435"/>
    </location>
</feature>
<dbReference type="InterPro" id="IPR058792">
    <property type="entry name" value="Beta-barrel_RND_2"/>
</dbReference>
<proteinExistence type="predicted"/>
<dbReference type="SUPFAM" id="SSF56954">
    <property type="entry name" value="Outer membrane efflux proteins (OEP)"/>
    <property type="match status" value="1"/>
</dbReference>
<evidence type="ECO:0000313" key="6">
    <source>
        <dbReference type="Proteomes" id="UP000762676"/>
    </source>
</evidence>
<evidence type="ECO:0000313" key="5">
    <source>
        <dbReference type="EMBL" id="GFR66768.1"/>
    </source>
</evidence>
<dbReference type="Gene3D" id="1.20.1600.10">
    <property type="entry name" value="Outer membrane efflux proteins (OEP)"/>
    <property type="match status" value="1"/>
</dbReference>
<evidence type="ECO:0000259" key="4">
    <source>
        <dbReference type="Pfam" id="PF25973"/>
    </source>
</evidence>
<name>A0AAV4F230_9GAST</name>
<organism evidence="5 6">
    <name type="scientific">Elysia marginata</name>
    <dbReference type="NCBI Taxonomy" id="1093978"/>
    <lineage>
        <taxon>Eukaryota</taxon>
        <taxon>Metazoa</taxon>
        <taxon>Spiralia</taxon>
        <taxon>Lophotrochozoa</taxon>
        <taxon>Mollusca</taxon>
        <taxon>Gastropoda</taxon>
        <taxon>Heterobranchia</taxon>
        <taxon>Euthyneura</taxon>
        <taxon>Panpulmonata</taxon>
        <taxon>Sacoglossa</taxon>
        <taxon>Placobranchoidea</taxon>
        <taxon>Plakobranchidae</taxon>
        <taxon>Elysia</taxon>
    </lineage>
</organism>
<comment type="caution">
    <text evidence="5">The sequence shown here is derived from an EMBL/GenBank/DDBJ whole genome shotgun (WGS) entry which is preliminary data.</text>
</comment>
<dbReference type="AlphaFoldDB" id="A0AAV4F230"/>
<gene>
    <name evidence="5" type="ORF">ElyMa_001979100</name>
</gene>
<dbReference type="Gene3D" id="2.40.50.100">
    <property type="match status" value="1"/>
</dbReference>
<dbReference type="PANTHER" id="PTHR30469:SF15">
    <property type="entry name" value="HLYD FAMILY OF SECRETION PROTEINS"/>
    <property type="match status" value="1"/>
</dbReference>
<dbReference type="Proteomes" id="UP000762676">
    <property type="component" value="Unassembled WGS sequence"/>
</dbReference>
<keyword evidence="6" id="KW-1185">Reference proteome</keyword>
<dbReference type="Gene3D" id="2.40.420.20">
    <property type="match status" value="1"/>
</dbReference>